<dbReference type="SUPFAM" id="SSF55729">
    <property type="entry name" value="Acyl-CoA N-acyltransferases (Nat)"/>
    <property type="match status" value="1"/>
</dbReference>
<dbReference type="InterPro" id="IPR000182">
    <property type="entry name" value="GNAT_dom"/>
</dbReference>
<accession>A0ABS1EQJ4</accession>
<dbReference type="InterPro" id="IPR016181">
    <property type="entry name" value="Acyl_CoA_acyltransferase"/>
</dbReference>
<proteinExistence type="predicted"/>
<reference evidence="3" key="1">
    <citation type="submission" date="2021-01" db="EMBL/GenBank/DDBJ databases">
        <title>Genome public.</title>
        <authorList>
            <person name="Liu C."/>
            <person name="Sun Q."/>
        </authorList>
    </citation>
    <scope>NUCLEOTIDE SEQUENCE [LARGE SCALE GENOMIC DNA]</scope>
    <source>
        <strain evidence="3">YIM B02505</strain>
    </source>
</reference>
<organism evidence="2 3">
    <name type="scientific">Clostridium yunnanense</name>
    <dbReference type="NCBI Taxonomy" id="2800325"/>
    <lineage>
        <taxon>Bacteria</taxon>
        <taxon>Bacillati</taxon>
        <taxon>Bacillota</taxon>
        <taxon>Clostridia</taxon>
        <taxon>Eubacteriales</taxon>
        <taxon>Clostridiaceae</taxon>
        <taxon>Clostridium</taxon>
    </lineage>
</organism>
<evidence type="ECO:0000313" key="3">
    <source>
        <dbReference type="Proteomes" id="UP000596739"/>
    </source>
</evidence>
<dbReference type="Pfam" id="PF13508">
    <property type="entry name" value="Acetyltransf_7"/>
    <property type="match status" value="1"/>
</dbReference>
<evidence type="ECO:0000313" key="2">
    <source>
        <dbReference type="EMBL" id="MBK1811615.1"/>
    </source>
</evidence>
<dbReference type="Proteomes" id="UP000596739">
    <property type="component" value="Unassembled WGS sequence"/>
</dbReference>
<feature type="domain" description="N-acetyltransferase" evidence="1">
    <location>
        <begin position="6"/>
        <end position="62"/>
    </location>
</feature>
<dbReference type="CDD" id="cd04301">
    <property type="entry name" value="NAT_SF"/>
    <property type="match status" value="1"/>
</dbReference>
<comment type="caution">
    <text evidence="2">The sequence shown here is derived from an EMBL/GenBank/DDBJ whole genome shotgun (WGS) entry which is preliminary data.</text>
</comment>
<evidence type="ECO:0000259" key="1">
    <source>
        <dbReference type="Pfam" id="PF13508"/>
    </source>
</evidence>
<keyword evidence="3" id="KW-1185">Reference proteome</keyword>
<sequence>MSYFIKDLVVSPKYQERGIGKLIVEDMLGFIKDKTPKGWKVCIELMSAYEKEGFYEKLGFEKRPNINCGAGMTLFIHNK</sequence>
<dbReference type="EMBL" id="JAENHN010000038">
    <property type="protein sequence ID" value="MBK1811615.1"/>
    <property type="molecule type" value="Genomic_DNA"/>
</dbReference>
<protein>
    <submittedName>
        <fullName evidence="2">GNAT family N-acetyltransferase</fullName>
    </submittedName>
</protein>
<dbReference type="RefSeq" id="WP_200270004.1">
    <property type="nucleotide sequence ID" value="NZ_JAENHN010000038.1"/>
</dbReference>
<name>A0ABS1EQJ4_9CLOT</name>
<dbReference type="Gene3D" id="3.40.630.30">
    <property type="match status" value="1"/>
</dbReference>
<gene>
    <name evidence="2" type="ORF">JHL18_13400</name>
</gene>